<dbReference type="InterPro" id="IPR000640">
    <property type="entry name" value="EFG_V-like"/>
</dbReference>
<dbReference type="CDD" id="cd01681">
    <property type="entry name" value="aeEF2_snRNP_like_IV"/>
    <property type="match status" value="1"/>
</dbReference>
<gene>
    <name evidence="7" type="ORF">BDA96_04G181300</name>
</gene>
<keyword evidence="4" id="KW-0342">GTP-binding</keyword>
<evidence type="ECO:0000259" key="6">
    <source>
        <dbReference type="PROSITE" id="PS51722"/>
    </source>
</evidence>
<sequence length="1025" mass="111814">MPAAASVADPRLVRNTCILAHVDHGKTSLADHLVASGGSGLLSPKLAGSARFMDHLPEEQRRAITMKSSSVALRHAHPTGVHRVNLIDSPGHADFCSEVSAAARLSDSALIVVDAAKGVRVQTHAALRQAFVERLRPCLVLNKMDRLITDLFLSPEDAYARLRGIVAEVNSIYSTLRSGYYFSSLQDDKDGRRAGGGEEDDDEGDAFHPQKGNVVFACARDGWGFRIHRFADLYAQKTGASRSKLLMGFWGPYYIDKKKKAVLPLPQSNEATSSGEDQQPMFVENVLRPLWKVYQRGLRSNSARWMDDNVVSFFNLVVSPRELYSEDPKTSLHAVMRAWLPLAESVMDMLVECTPDPVAAQAFRVARLMPERRTAAANHTCSIVAEAEMVRSSVAACSASASASAPIVVFVSKMFAVPYTMLPCRGLNRKELLIHSEPESEGECFLAFARVFSGVLRAGQKVFVLSTLYDPVKGDDAASKHVQEVELHCLYEMLGQDLRPVPSVAAGHVVAIQGLGQHVLKSATLSSTKNCWPFSSMTFQVSPMLKVAVEPSNPADLGALVKGLKLLNQADPLVVYTVSQRGEHVLAAAGQVHLDRCIKDLQERFAKVQLGVSKPLVSFKETIQGEGVGLLGSMKAQQGFVERTTPNGRFSVKVQVIRLPNALTKVLAESEELLGQIIDGKTSQLDQDGGNSISTTMLRQRLICAIDSELEAISEQVEKEKLERCRKTLLGYLQRICALGPSHVGPNFLLLPDFESKCGVTASPNGKEDILVSSKCHVSEILGFARAPDAETKNATESETETSTYSLDSEALRNSIVSGFQFATNAGPICDEPMRGVAFIVEAHLLSNNSDVAIPSDDNIFTGQVITAVKEACREAVLQSKPRLVEPMYFCELTTPTEQLGAAFAVLGDCRAKVLKEEMQEGTSLFTVQAHLPVAESSDFPEKLRKRTSGAASAILAFSHWEVIPQDPFFTPKTPEEIERFGDGSSIGPNLAKKLMNSVRRRKGLHVEEKVVEHGTKQRTLGKKV</sequence>
<reference evidence="7" key="1">
    <citation type="journal article" date="2019" name="BMC Genomics">
        <title>A new reference genome for Sorghum bicolor reveals high levels of sequence similarity between sweet and grain genotypes: implications for the genetics of sugar metabolism.</title>
        <authorList>
            <person name="Cooper E.A."/>
            <person name="Brenton Z.W."/>
            <person name="Flinn B.S."/>
            <person name="Jenkins J."/>
            <person name="Shu S."/>
            <person name="Flowers D."/>
            <person name="Luo F."/>
            <person name="Wang Y."/>
            <person name="Xia P."/>
            <person name="Barry K."/>
            <person name="Daum C."/>
            <person name="Lipzen A."/>
            <person name="Yoshinaga Y."/>
            <person name="Schmutz J."/>
            <person name="Saski C."/>
            <person name="Vermerris W."/>
            <person name="Kresovich S."/>
        </authorList>
    </citation>
    <scope>NUCLEOTIDE SEQUENCE</scope>
</reference>
<dbReference type="CDD" id="cd16261">
    <property type="entry name" value="EF2_snRNP_III"/>
    <property type="match status" value="1"/>
</dbReference>
<dbReference type="EMBL" id="CM027683">
    <property type="protein sequence ID" value="KAG0533298.1"/>
    <property type="molecule type" value="Genomic_DNA"/>
</dbReference>
<dbReference type="InterPro" id="IPR027417">
    <property type="entry name" value="P-loop_NTPase"/>
</dbReference>
<dbReference type="Proteomes" id="UP000807115">
    <property type="component" value="Chromosome 4"/>
</dbReference>
<dbReference type="SMART" id="SM00838">
    <property type="entry name" value="EFG_C"/>
    <property type="match status" value="1"/>
</dbReference>
<dbReference type="Gene3D" id="3.30.70.870">
    <property type="entry name" value="Elongation Factor G (Translational Gtpase), domain 3"/>
    <property type="match status" value="1"/>
</dbReference>
<dbReference type="InterPro" id="IPR000795">
    <property type="entry name" value="T_Tr_GTP-bd_dom"/>
</dbReference>
<dbReference type="FunFam" id="3.40.50.300:FF:001180">
    <property type="entry name" value="Elongation factor 2-like protein"/>
    <property type="match status" value="1"/>
</dbReference>
<dbReference type="FunFam" id="3.30.70.870:FF:000002">
    <property type="entry name" value="Translation elongation factor 2"/>
    <property type="match status" value="1"/>
</dbReference>
<dbReference type="SUPFAM" id="SSF54211">
    <property type="entry name" value="Ribosomal protein S5 domain 2-like"/>
    <property type="match status" value="1"/>
</dbReference>
<dbReference type="Gene3D" id="3.30.70.240">
    <property type="match status" value="1"/>
</dbReference>
<dbReference type="KEGG" id="sbi:8064232"/>
<organism evidence="7 8">
    <name type="scientific">Sorghum bicolor</name>
    <name type="common">Sorghum</name>
    <name type="synonym">Sorghum vulgare</name>
    <dbReference type="NCBI Taxonomy" id="4558"/>
    <lineage>
        <taxon>Eukaryota</taxon>
        <taxon>Viridiplantae</taxon>
        <taxon>Streptophyta</taxon>
        <taxon>Embryophyta</taxon>
        <taxon>Tracheophyta</taxon>
        <taxon>Spermatophyta</taxon>
        <taxon>Magnoliopsida</taxon>
        <taxon>Liliopsida</taxon>
        <taxon>Poales</taxon>
        <taxon>Poaceae</taxon>
        <taxon>PACMAD clade</taxon>
        <taxon>Panicoideae</taxon>
        <taxon>Andropogonodae</taxon>
        <taxon>Andropogoneae</taxon>
        <taxon>Sorghinae</taxon>
        <taxon>Sorghum</taxon>
    </lineage>
</organism>
<dbReference type="PANTHER" id="PTHR42908:SF22">
    <property type="entry name" value="ELONGATION FACTOR EFG DOMAIN-CONTAINING PROTEIN"/>
    <property type="match status" value="1"/>
</dbReference>
<dbReference type="GO" id="GO:0005525">
    <property type="term" value="F:GTP binding"/>
    <property type="evidence" value="ECO:0007669"/>
    <property type="project" value="UniProtKB-KW"/>
</dbReference>
<evidence type="ECO:0000313" key="8">
    <source>
        <dbReference type="Proteomes" id="UP000807115"/>
    </source>
</evidence>
<dbReference type="InterPro" id="IPR014721">
    <property type="entry name" value="Ribsml_uS5_D2-typ_fold_subgr"/>
</dbReference>
<feature type="domain" description="Tr-type G" evidence="6">
    <location>
        <begin position="11"/>
        <end position="244"/>
    </location>
</feature>
<dbReference type="InterPro" id="IPR053905">
    <property type="entry name" value="EF-G-like_DII"/>
</dbReference>
<name>A0A921R592_SORBI</name>
<dbReference type="PROSITE" id="PS51722">
    <property type="entry name" value="G_TR_2"/>
    <property type="match status" value="1"/>
</dbReference>
<dbReference type="Pfam" id="PF22042">
    <property type="entry name" value="EF-G_D2"/>
    <property type="match status" value="1"/>
</dbReference>
<dbReference type="GO" id="GO:0003924">
    <property type="term" value="F:GTPase activity"/>
    <property type="evidence" value="ECO:0007669"/>
    <property type="project" value="InterPro"/>
</dbReference>
<dbReference type="FunFam" id="3.30.70.240:FF:000006">
    <property type="entry name" value="Elongation factor like GTPase 1"/>
    <property type="match status" value="1"/>
</dbReference>
<evidence type="ECO:0000313" key="7">
    <source>
        <dbReference type="EMBL" id="KAG0533298.1"/>
    </source>
</evidence>
<evidence type="ECO:0000256" key="2">
    <source>
        <dbReference type="ARBA" id="ARBA00022741"/>
    </source>
</evidence>
<dbReference type="Gene3D" id="2.40.30.10">
    <property type="entry name" value="Translation factors"/>
    <property type="match status" value="1"/>
</dbReference>
<dbReference type="Pfam" id="PF00009">
    <property type="entry name" value="GTP_EFTU"/>
    <property type="match status" value="1"/>
</dbReference>
<dbReference type="PRINTS" id="PR00315">
    <property type="entry name" value="ELONGATNFCT"/>
</dbReference>
<dbReference type="CDD" id="cd16268">
    <property type="entry name" value="EF2_II"/>
    <property type="match status" value="1"/>
</dbReference>
<accession>A0A921R592</accession>
<dbReference type="GO" id="GO:0042256">
    <property type="term" value="P:cytosolic ribosome assembly"/>
    <property type="evidence" value="ECO:0007669"/>
    <property type="project" value="UniProtKB-ARBA"/>
</dbReference>
<reference evidence="7" key="2">
    <citation type="submission" date="2020-10" db="EMBL/GenBank/DDBJ databases">
        <authorList>
            <person name="Cooper E.A."/>
            <person name="Brenton Z.W."/>
            <person name="Flinn B.S."/>
            <person name="Jenkins J."/>
            <person name="Shu S."/>
            <person name="Flowers D."/>
            <person name="Luo F."/>
            <person name="Wang Y."/>
            <person name="Xia P."/>
            <person name="Barry K."/>
            <person name="Daum C."/>
            <person name="Lipzen A."/>
            <person name="Yoshinaga Y."/>
            <person name="Schmutz J."/>
            <person name="Saski C."/>
            <person name="Vermerris W."/>
            <person name="Kresovich S."/>
        </authorList>
    </citation>
    <scope>NUCLEOTIDE SEQUENCE</scope>
</reference>
<evidence type="ECO:0000256" key="4">
    <source>
        <dbReference type="ARBA" id="ARBA00023134"/>
    </source>
</evidence>
<evidence type="ECO:0000256" key="1">
    <source>
        <dbReference type="ARBA" id="ARBA00022517"/>
    </source>
</evidence>
<protein>
    <recommendedName>
        <fullName evidence="5">Elongation factor-like 1</fullName>
    </recommendedName>
</protein>
<dbReference type="SUPFAM" id="SSF54980">
    <property type="entry name" value="EF-G C-terminal domain-like"/>
    <property type="match status" value="2"/>
</dbReference>
<dbReference type="InterPro" id="IPR056752">
    <property type="entry name" value="EFL1"/>
</dbReference>
<dbReference type="Gene3D" id="3.40.50.300">
    <property type="entry name" value="P-loop containing nucleotide triphosphate hydrolases"/>
    <property type="match status" value="1"/>
</dbReference>
<keyword evidence="1" id="KW-0690">Ribosome biogenesis</keyword>
<dbReference type="InterPro" id="IPR035647">
    <property type="entry name" value="EFG_III/V"/>
</dbReference>
<dbReference type="SUPFAM" id="SSF52540">
    <property type="entry name" value="P-loop containing nucleoside triphosphate hydrolases"/>
    <property type="match status" value="1"/>
</dbReference>
<dbReference type="InterPro" id="IPR009000">
    <property type="entry name" value="Transl_B-barrel_sf"/>
</dbReference>
<evidence type="ECO:0000256" key="3">
    <source>
        <dbReference type="ARBA" id="ARBA00022801"/>
    </source>
</evidence>
<dbReference type="AlphaFoldDB" id="A0A921R592"/>
<dbReference type="CDD" id="cd04096">
    <property type="entry name" value="eEF2_snRNP_like_C"/>
    <property type="match status" value="1"/>
</dbReference>
<dbReference type="SUPFAM" id="SSF50447">
    <property type="entry name" value="Translation proteins"/>
    <property type="match status" value="1"/>
</dbReference>
<proteinExistence type="predicted"/>
<keyword evidence="2" id="KW-0547">Nucleotide-binding</keyword>
<keyword evidence="3" id="KW-0378">Hydrolase</keyword>
<dbReference type="Pfam" id="PF25118">
    <property type="entry name" value="EFL1"/>
    <property type="match status" value="1"/>
</dbReference>
<dbReference type="InterPro" id="IPR020568">
    <property type="entry name" value="Ribosomal_Su5_D2-typ_SF"/>
</dbReference>
<dbReference type="PANTHER" id="PTHR42908">
    <property type="entry name" value="TRANSLATION ELONGATION FACTOR-RELATED"/>
    <property type="match status" value="1"/>
</dbReference>
<comment type="caution">
    <text evidence="7">The sequence shown here is derived from an EMBL/GenBank/DDBJ whole genome shotgun (WGS) entry which is preliminary data.</text>
</comment>
<dbReference type="Pfam" id="PF00679">
    <property type="entry name" value="EFG_C"/>
    <property type="match status" value="1"/>
</dbReference>
<evidence type="ECO:0000256" key="5">
    <source>
        <dbReference type="ARBA" id="ARBA00081809"/>
    </source>
</evidence>
<dbReference type="Gene3D" id="3.30.230.10">
    <property type="match status" value="1"/>
</dbReference>
<dbReference type="Gene3D" id="3.90.1430.10">
    <property type="entry name" value="Yeast translation eEF2 (G' domain)"/>
    <property type="match status" value="1"/>
</dbReference>
<dbReference type="CDD" id="cd01885">
    <property type="entry name" value="EF2"/>
    <property type="match status" value="1"/>
</dbReference>
<dbReference type="OrthoDB" id="364892at2759"/>